<feature type="transmembrane region" description="Helical" evidence="5">
    <location>
        <begin position="97"/>
        <end position="119"/>
    </location>
</feature>
<dbReference type="GO" id="GO:0005886">
    <property type="term" value="C:plasma membrane"/>
    <property type="evidence" value="ECO:0007669"/>
    <property type="project" value="TreeGrafter"/>
</dbReference>
<evidence type="ECO:0000313" key="8">
    <source>
        <dbReference type="Proteomes" id="UP000229498"/>
    </source>
</evidence>
<sequence length="439" mass="45500">MIAALAPVAALLLSVAMLLVGNGLQSTLLPLRAGIEQFSSVQIGVLGSAYFVGFALGCWRGATVVRRAGHIRAFAAVVAIASTSALVHSLIQEPVLWWFIRFLTGACVAILFMIIESWLNEKATNETRGTVFSVYSAINLAMIAAGQMLLATGDPGGFPLFLMASILVSLAAVPVALSRSESPAPIDHVELRIGRLFQLSPVGFFGCLAVGMTNGAFWALAPLFAQQSGVDVGTGFIALFIGISVAAGALGQWPLGLLSDRIDRRKVIVAAAALASLSGLALALFGDISPTVMLLAVFGFGMFAFPLYALCVAHANDFVGADSFVEAASGLLLTWAAGAVIGPVIASALIAGAGQAGLFYFTAATHLMLVVFVLMRMRRRSAQPVEDKGNFVDAINASTTLAPVDVTTTASPNPADAAPEATPEAPAEDAGAKPEDQRP</sequence>
<dbReference type="Pfam" id="PF07690">
    <property type="entry name" value="MFS_1"/>
    <property type="match status" value="1"/>
</dbReference>
<dbReference type="CDD" id="cd17477">
    <property type="entry name" value="MFS_YcaD_like"/>
    <property type="match status" value="1"/>
</dbReference>
<feature type="compositionally biased region" description="Low complexity" evidence="4">
    <location>
        <begin position="412"/>
        <end position="429"/>
    </location>
</feature>
<dbReference type="Proteomes" id="UP000229498">
    <property type="component" value="Unassembled WGS sequence"/>
</dbReference>
<dbReference type="GO" id="GO:0022857">
    <property type="term" value="F:transmembrane transporter activity"/>
    <property type="evidence" value="ECO:0007669"/>
    <property type="project" value="InterPro"/>
</dbReference>
<protein>
    <submittedName>
        <fullName evidence="7">MFS transporter</fullName>
    </submittedName>
</protein>
<dbReference type="PROSITE" id="PS50850">
    <property type="entry name" value="MFS"/>
    <property type="match status" value="1"/>
</dbReference>
<evidence type="ECO:0000256" key="4">
    <source>
        <dbReference type="SAM" id="MobiDB-lite"/>
    </source>
</evidence>
<feature type="transmembrane region" description="Helical" evidence="5">
    <location>
        <begin position="71"/>
        <end position="91"/>
    </location>
</feature>
<accession>A0A2M9FZ94</accession>
<evidence type="ECO:0000259" key="6">
    <source>
        <dbReference type="PROSITE" id="PS50850"/>
    </source>
</evidence>
<dbReference type="InterPro" id="IPR036259">
    <property type="entry name" value="MFS_trans_sf"/>
</dbReference>
<feature type="compositionally biased region" description="Basic and acidic residues" evidence="4">
    <location>
        <begin position="430"/>
        <end position="439"/>
    </location>
</feature>
<feature type="transmembrane region" description="Helical" evidence="5">
    <location>
        <begin position="327"/>
        <end position="351"/>
    </location>
</feature>
<dbReference type="Gene3D" id="1.20.1250.20">
    <property type="entry name" value="MFS general substrate transporter like domains"/>
    <property type="match status" value="2"/>
</dbReference>
<feature type="transmembrane region" description="Helical" evidence="5">
    <location>
        <begin position="199"/>
        <end position="220"/>
    </location>
</feature>
<feature type="transmembrane region" description="Helical" evidence="5">
    <location>
        <begin position="157"/>
        <end position="178"/>
    </location>
</feature>
<keyword evidence="3 5" id="KW-0472">Membrane</keyword>
<feature type="domain" description="Major facilitator superfamily (MFS) profile" evidence="6">
    <location>
        <begin position="2"/>
        <end position="381"/>
    </location>
</feature>
<feature type="transmembrane region" description="Helical" evidence="5">
    <location>
        <begin position="232"/>
        <end position="255"/>
    </location>
</feature>
<evidence type="ECO:0000256" key="2">
    <source>
        <dbReference type="ARBA" id="ARBA00022989"/>
    </source>
</evidence>
<gene>
    <name evidence="7" type="ORF">CVT23_15785</name>
</gene>
<dbReference type="RefSeq" id="WP_109792248.1">
    <property type="nucleotide sequence ID" value="NZ_PHIG01000039.1"/>
</dbReference>
<feature type="transmembrane region" description="Helical" evidence="5">
    <location>
        <begin position="292"/>
        <end position="315"/>
    </location>
</feature>
<comment type="caution">
    <text evidence="7">The sequence shown here is derived from an EMBL/GenBank/DDBJ whole genome shotgun (WGS) entry which is preliminary data.</text>
</comment>
<dbReference type="InterPro" id="IPR047200">
    <property type="entry name" value="MFS_YcaD-like"/>
</dbReference>
<reference evidence="7 8" key="1">
    <citation type="submission" date="2017-11" db="EMBL/GenBank/DDBJ databases">
        <title>Draft genome sequence of Rhizobiales bacterium SY3-13.</title>
        <authorList>
            <person name="Sun C."/>
        </authorList>
    </citation>
    <scope>NUCLEOTIDE SEQUENCE [LARGE SCALE GENOMIC DNA]</scope>
    <source>
        <strain evidence="7 8">SY3-13</strain>
    </source>
</reference>
<dbReference type="SUPFAM" id="SSF103473">
    <property type="entry name" value="MFS general substrate transporter"/>
    <property type="match status" value="1"/>
</dbReference>
<evidence type="ECO:0000256" key="5">
    <source>
        <dbReference type="SAM" id="Phobius"/>
    </source>
</evidence>
<feature type="transmembrane region" description="Helical" evidence="5">
    <location>
        <begin position="131"/>
        <end position="151"/>
    </location>
</feature>
<dbReference type="OrthoDB" id="9810614at2"/>
<feature type="transmembrane region" description="Helical" evidence="5">
    <location>
        <begin position="39"/>
        <end position="59"/>
    </location>
</feature>
<dbReference type="PANTHER" id="PTHR23521:SF3">
    <property type="entry name" value="MFS TRANSPORTER"/>
    <property type="match status" value="1"/>
</dbReference>
<evidence type="ECO:0000256" key="3">
    <source>
        <dbReference type="ARBA" id="ARBA00023136"/>
    </source>
</evidence>
<feature type="transmembrane region" description="Helical" evidence="5">
    <location>
        <begin position="357"/>
        <end position="375"/>
    </location>
</feature>
<feature type="transmembrane region" description="Helical" evidence="5">
    <location>
        <begin position="267"/>
        <end position="286"/>
    </location>
</feature>
<keyword evidence="1 5" id="KW-0812">Transmembrane</keyword>
<feature type="region of interest" description="Disordered" evidence="4">
    <location>
        <begin position="403"/>
        <end position="439"/>
    </location>
</feature>
<dbReference type="PANTHER" id="PTHR23521">
    <property type="entry name" value="TRANSPORTER MFS SUPERFAMILY"/>
    <property type="match status" value="1"/>
</dbReference>
<keyword evidence="2 5" id="KW-1133">Transmembrane helix</keyword>
<proteinExistence type="predicted"/>
<evidence type="ECO:0000313" key="7">
    <source>
        <dbReference type="EMBL" id="PJK28791.1"/>
    </source>
</evidence>
<organism evidence="7 8">
    <name type="scientific">Minwuia thermotolerans</name>
    <dbReference type="NCBI Taxonomy" id="2056226"/>
    <lineage>
        <taxon>Bacteria</taxon>
        <taxon>Pseudomonadati</taxon>
        <taxon>Pseudomonadota</taxon>
        <taxon>Alphaproteobacteria</taxon>
        <taxon>Minwuiales</taxon>
        <taxon>Minwuiaceae</taxon>
        <taxon>Minwuia</taxon>
    </lineage>
</organism>
<dbReference type="InterPro" id="IPR011701">
    <property type="entry name" value="MFS"/>
</dbReference>
<dbReference type="AlphaFoldDB" id="A0A2M9FZ94"/>
<dbReference type="InterPro" id="IPR020846">
    <property type="entry name" value="MFS_dom"/>
</dbReference>
<dbReference type="EMBL" id="PHIG01000039">
    <property type="protein sequence ID" value="PJK28791.1"/>
    <property type="molecule type" value="Genomic_DNA"/>
</dbReference>
<evidence type="ECO:0000256" key="1">
    <source>
        <dbReference type="ARBA" id="ARBA00022692"/>
    </source>
</evidence>
<keyword evidence="8" id="KW-1185">Reference proteome</keyword>
<name>A0A2M9FZ94_9PROT</name>